<evidence type="ECO:0000313" key="8">
    <source>
        <dbReference type="EMBL" id="MFC0565162.1"/>
    </source>
</evidence>
<feature type="domain" description="ABC transmembrane type-2" evidence="7">
    <location>
        <begin position="27"/>
        <end position="255"/>
    </location>
</feature>
<evidence type="ECO:0000256" key="3">
    <source>
        <dbReference type="ARBA" id="ARBA00022989"/>
    </source>
</evidence>
<comment type="subcellular location">
    <subcellularLocation>
        <location evidence="6">Cell membrane</location>
        <topology evidence="6">Multi-pass membrane protein</topology>
    </subcellularLocation>
    <subcellularLocation>
        <location evidence="1">Membrane</location>
        <topology evidence="1">Multi-pass membrane protein</topology>
    </subcellularLocation>
</comment>
<evidence type="ECO:0000313" key="9">
    <source>
        <dbReference type="Proteomes" id="UP001589894"/>
    </source>
</evidence>
<keyword evidence="6" id="KW-1003">Cell membrane</keyword>
<comment type="caution">
    <text evidence="8">The sequence shown here is derived from an EMBL/GenBank/DDBJ whole genome shotgun (WGS) entry which is preliminary data.</text>
</comment>
<dbReference type="Proteomes" id="UP001589894">
    <property type="component" value="Unassembled WGS sequence"/>
</dbReference>
<feature type="transmembrane region" description="Helical" evidence="6">
    <location>
        <begin position="139"/>
        <end position="163"/>
    </location>
</feature>
<gene>
    <name evidence="8" type="ORF">ACFFHU_13585</name>
</gene>
<keyword evidence="2 6" id="KW-0812">Transmembrane</keyword>
<name>A0ABV6NY86_9ACTN</name>
<dbReference type="InterPro" id="IPR000412">
    <property type="entry name" value="ABC_2_transport"/>
</dbReference>
<evidence type="ECO:0000259" key="7">
    <source>
        <dbReference type="PROSITE" id="PS51012"/>
    </source>
</evidence>
<dbReference type="InterPro" id="IPR051784">
    <property type="entry name" value="Nod_factor_ABC_transporter"/>
</dbReference>
<evidence type="ECO:0000256" key="2">
    <source>
        <dbReference type="ARBA" id="ARBA00022692"/>
    </source>
</evidence>
<reference evidence="8 9" key="1">
    <citation type="submission" date="2024-09" db="EMBL/GenBank/DDBJ databases">
        <authorList>
            <person name="Sun Q."/>
            <person name="Mori K."/>
        </authorList>
    </citation>
    <scope>NUCLEOTIDE SEQUENCE [LARGE SCALE GENOMIC DNA]</scope>
    <source>
        <strain evidence="8 9">TBRC 2205</strain>
    </source>
</reference>
<accession>A0ABV6NY86</accession>
<feature type="transmembrane region" description="Helical" evidence="6">
    <location>
        <begin position="63"/>
        <end position="84"/>
    </location>
</feature>
<feature type="transmembrane region" description="Helical" evidence="6">
    <location>
        <begin position="105"/>
        <end position="133"/>
    </location>
</feature>
<keyword evidence="5" id="KW-0046">Antibiotic resistance</keyword>
<dbReference type="InterPro" id="IPR013525">
    <property type="entry name" value="ABC2_TM"/>
</dbReference>
<feature type="transmembrane region" description="Helical" evidence="6">
    <location>
        <begin position="175"/>
        <end position="194"/>
    </location>
</feature>
<dbReference type="PANTHER" id="PTHR43229:SF2">
    <property type="entry name" value="NODULATION PROTEIN J"/>
    <property type="match status" value="1"/>
</dbReference>
<keyword evidence="9" id="KW-1185">Reference proteome</keyword>
<keyword evidence="3 6" id="KW-1133">Transmembrane helix</keyword>
<dbReference type="PANTHER" id="PTHR43229">
    <property type="entry name" value="NODULATION PROTEIN J"/>
    <property type="match status" value="1"/>
</dbReference>
<proteinExistence type="inferred from homology"/>
<sequence length="258" mass="27554">MTTVQWAAHDTWVVAQRQLRRLVRVPQALFFSLLQPVMFVLLFTFVFGAAIEVPDGQRYIDFLLPGTFVQTIAFAAASTAVGLADESRNGFMDRFRSLPMAHAGVLLGRILADVVRNLLVIGILTLLGLLLGFRPGGGILGLLGGLGVLVVFSLGFSCFAAGIGLSVANPEVAQLAMTVCAFPLVFASSAYVPLGSLPGWMRAWTQFSPITLTVESVRGLLLGTGTHGSVLPALACAAVLTGLFLPLAVHRFRTRDER</sequence>
<dbReference type="PIRSF" id="PIRSF006648">
    <property type="entry name" value="DrrB"/>
    <property type="match status" value="1"/>
</dbReference>
<feature type="transmembrane region" description="Helical" evidence="6">
    <location>
        <begin position="230"/>
        <end position="249"/>
    </location>
</feature>
<dbReference type="RefSeq" id="WP_377338740.1">
    <property type="nucleotide sequence ID" value="NZ_JBHLUE010000011.1"/>
</dbReference>
<dbReference type="Pfam" id="PF01061">
    <property type="entry name" value="ABC2_membrane"/>
    <property type="match status" value="1"/>
</dbReference>
<dbReference type="EMBL" id="JBHLUE010000011">
    <property type="protein sequence ID" value="MFC0565162.1"/>
    <property type="molecule type" value="Genomic_DNA"/>
</dbReference>
<evidence type="ECO:0000256" key="1">
    <source>
        <dbReference type="ARBA" id="ARBA00004141"/>
    </source>
</evidence>
<evidence type="ECO:0000256" key="5">
    <source>
        <dbReference type="ARBA" id="ARBA00023251"/>
    </source>
</evidence>
<protein>
    <recommendedName>
        <fullName evidence="6">Transport permease protein</fullName>
    </recommendedName>
</protein>
<evidence type="ECO:0000256" key="6">
    <source>
        <dbReference type="RuleBase" id="RU361157"/>
    </source>
</evidence>
<dbReference type="InterPro" id="IPR047817">
    <property type="entry name" value="ABC2_TM_bact-type"/>
</dbReference>
<keyword evidence="4 6" id="KW-0472">Membrane</keyword>
<feature type="transmembrane region" description="Helical" evidence="6">
    <location>
        <begin position="28"/>
        <end position="51"/>
    </location>
</feature>
<organism evidence="8 9">
    <name type="scientific">Plantactinospora siamensis</name>
    <dbReference type="NCBI Taxonomy" id="555372"/>
    <lineage>
        <taxon>Bacteria</taxon>
        <taxon>Bacillati</taxon>
        <taxon>Actinomycetota</taxon>
        <taxon>Actinomycetes</taxon>
        <taxon>Micromonosporales</taxon>
        <taxon>Micromonosporaceae</taxon>
        <taxon>Plantactinospora</taxon>
    </lineage>
</organism>
<evidence type="ECO:0000256" key="4">
    <source>
        <dbReference type="ARBA" id="ARBA00023136"/>
    </source>
</evidence>
<comment type="similarity">
    <text evidence="6">Belongs to the ABC-2 integral membrane protein family.</text>
</comment>
<dbReference type="PROSITE" id="PS51012">
    <property type="entry name" value="ABC_TM2"/>
    <property type="match status" value="1"/>
</dbReference>
<keyword evidence="6" id="KW-0813">Transport</keyword>